<dbReference type="Gene3D" id="3.20.20.30">
    <property type="entry name" value="Luciferase-like domain"/>
    <property type="match status" value="1"/>
</dbReference>
<evidence type="ECO:0000256" key="2">
    <source>
        <dbReference type="ARBA" id="ARBA00023033"/>
    </source>
</evidence>
<dbReference type="RefSeq" id="WP_184940057.1">
    <property type="nucleotide sequence ID" value="NZ_JACHJV010000001.1"/>
</dbReference>
<reference evidence="4 5" key="1">
    <citation type="submission" date="2020-08" db="EMBL/GenBank/DDBJ databases">
        <title>Sequencing the genomes of 1000 actinobacteria strains.</title>
        <authorList>
            <person name="Klenk H.-P."/>
        </authorList>
    </citation>
    <scope>NUCLEOTIDE SEQUENCE [LARGE SCALE GENOMIC DNA]</scope>
    <source>
        <strain evidence="4 5">DSM 41654</strain>
    </source>
</reference>
<accession>A0A7W7VY29</accession>
<dbReference type="GO" id="GO:0004497">
    <property type="term" value="F:monooxygenase activity"/>
    <property type="evidence" value="ECO:0007669"/>
    <property type="project" value="UniProtKB-KW"/>
</dbReference>
<dbReference type="InterPro" id="IPR011251">
    <property type="entry name" value="Luciferase-like_dom"/>
</dbReference>
<keyword evidence="5" id="KW-1185">Reference proteome</keyword>
<dbReference type="GO" id="GO:0005829">
    <property type="term" value="C:cytosol"/>
    <property type="evidence" value="ECO:0007669"/>
    <property type="project" value="TreeGrafter"/>
</dbReference>
<feature type="domain" description="Luciferase-like" evidence="3">
    <location>
        <begin position="1"/>
        <end position="303"/>
    </location>
</feature>
<evidence type="ECO:0000259" key="3">
    <source>
        <dbReference type="Pfam" id="PF00296"/>
    </source>
</evidence>
<keyword evidence="1" id="KW-0560">Oxidoreductase</keyword>
<evidence type="ECO:0000256" key="1">
    <source>
        <dbReference type="ARBA" id="ARBA00023002"/>
    </source>
</evidence>
<proteinExistence type="predicted"/>
<sequence length="347" mass="38398">MRFIVSSLLSNGSDPVTGRQYSAYEKYQNVIDQAVTAEELGYDGYGVGERHGAPFLSPAPPVLLANIAARTSTIRLFTTVTVLSILDPVRVAEDYAMLDQLSAGRIELIIGKGNDPRHFDLFGLSEERQWDHLAENYGLLHRLWREEGVTWQGGTRPALTNVTSYPRPYQQPIPVWHGSATSRQSTDLAARYGDPLFSANSFHPMEKYQALVDHYRERWEHYGRDPRQAVVGTGFGGLFLARRSQDAVAGYRPYWEAQFNSAAGKHNNSPFASLEDALERGSALVGSPQQVIEKIQRYHQAFGNEAVGIGVDALTEEVQHEQLALFASEVAPVIREQLPANAGGGLT</sequence>
<keyword evidence="2 4" id="KW-0503">Monooxygenase</keyword>
<dbReference type="SUPFAM" id="SSF51679">
    <property type="entry name" value="Bacterial luciferase-like"/>
    <property type="match status" value="1"/>
</dbReference>
<dbReference type="InterPro" id="IPR036661">
    <property type="entry name" value="Luciferase-like_sf"/>
</dbReference>
<evidence type="ECO:0000313" key="5">
    <source>
        <dbReference type="Proteomes" id="UP000540506"/>
    </source>
</evidence>
<dbReference type="EMBL" id="JACHJV010000001">
    <property type="protein sequence ID" value="MBB4926608.1"/>
    <property type="molecule type" value="Genomic_DNA"/>
</dbReference>
<dbReference type="GO" id="GO:0016705">
    <property type="term" value="F:oxidoreductase activity, acting on paired donors, with incorporation or reduction of molecular oxygen"/>
    <property type="evidence" value="ECO:0007669"/>
    <property type="project" value="InterPro"/>
</dbReference>
<dbReference type="Proteomes" id="UP000540506">
    <property type="component" value="Unassembled WGS sequence"/>
</dbReference>
<dbReference type="AlphaFoldDB" id="A0A7W7VY29"/>
<dbReference type="Pfam" id="PF00296">
    <property type="entry name" value="Bac_luciferase"/>
    <property type="match status" value="1"/>
</dbReference>
<protein>
    <submittedName>
        <fullName evidence="4">Alkanesulfonate monooxygenase SsuD/methylene tetrahydromethanopterin reductase-like flavin-dependent oxidoreductase (Luciferase family)</fullName>
    </submittedName>
</protein>
<gene>
    <name evidence="4" type="ORF">FHR34_005601</name>
</gene>
<dbReference type="PANTHER" id="PTHR30137:SF8">
    <property type="entry name" value="BLR5498 PROTEIN"/>
    <property type="match status" value="1"/>
</dbReference>
<comment type="caution">
    <text evidence="4">The sequence shown here is derived from an EMBL/GenBank/DDBJ whole genome shotgun (WGS) entry which is preliminary data.</text>
</comment>
<dbReference type="InterPro" id="IPR050766">
    <property type="entry name" value="Bact_Lucif_Oxidored"/>
</dbReference>
<name>A0A7W7VY29_KITKI</name>
<evidence type="ECO:0000313" key="4">
    <source>
        <dbReference type="EMBL" id="MBB4926608.1"/>
    </source>
</evidence>
<dbReference type="PANTHER" id="PTHR30137">
    <property type="entry name" value="LUCIFERASE-LIKE MONOOXYGENASE"/>
    <property type="match status" value="1"/>
</dbReference>
<organism evidence="4 5">
    <name type="scientific">Kitasatospora kifunensis</name>
    <name type="common">Streptomyces kifunensis</name>
    <dbReference type="NCBI Taxonomy" id="58351"/>
    <lineage>
        <taxon>Bacteria</taxon>
        <taxon>Bacillati</taxon>
        <taxon>Actinomycetota</taxon>
        <taxon>Actinomycetes</taxon>
        <taxon>Kitasatosporales</taxon>
        <taxon>Streptomycetaceae</taxon>
        <taxon>Kitasatospora</taxon>
    </lineage>
</organism>